<dbReference type="InterPro" id="IPR010131">
    <property type="entry name" value="MdtP/NodT-like"/>
</dbReference>
<dbReference type="RefSeq" id="WP_339968751.1">
    <property type="nucleotide sequence ID" value="NZ_JBBHJY010000009.1"/>
</dbReference>
<comment type="subcellular location">
    <subcellularLocation>
        <location evidence="2">Cell membrane</location>
        <topology evidence="2">Lipid-anchor</topology>
    </subcellularLocation>
</comment>
<dbReference type="InterPro" id="IPR003423">
    <property type="entry name" value="OMP_efflux"/>
</dbReference>
<comment type="similarity">
    <text evidence="1 2">Belongs to the outer membrane factor (OMF) (TC 1.B.17) family.</text>
</comment>
<protein>
    <submittedName>
        <fullName evidence="3">TolC family protein</fullName>
    </submittedName>
</protein>
<evidence type="ECO:0000256" key="1">
    <source>
        <dbReference type="ARBA" id="ARBA00007613"/>
    </source>
</evidence>
<accession>A0ABU8SC44</accession>
<name>A0ABU8SC44_9SPHN</name>
<evidence type="ECO:0000313" key="4">
    <source>
        <dbReference type="Proteomes" id="UP001379235"/>
    </source>
</evidence>
<dbReference type="Gene3D" id="2.20.200.10">
    <property type="entry name" value="Outer membrane efflux proteins (OEP)"/>
    <property type="match status" value="1"/>
</dbReference>
<gene>
    <name evidence="3" type="ORF">WG900_16255</name>
</gene>
<keyword evidence="2" id="KW-1134">Transmembrane beta strand</keyword>
<dbReference type="Proteomes" id="UP001379235">
    <property type="component" value="Unassembled WGS sequence"/>
</dbReference>
<keyword evidence="4" id="KW-1185">Reference proteome</keyword>
<keyword evidence="2" id="KW-0472">Membrane</keyword>
<keyword evidence="2" id="KW-0812">Transmembrane</keyword>
<evidence type="ECO:0000313" key="3">
    <source>
        <dbReference type="EMBL" id="MEJ6011467.1"/>
    </source>
</evidence>
<dbReference type="SUPFAM" id="SSF56954">
    <property type="entry name" value="Outer membrane efflux proteins (OEP)"/>
    <property type="match status" value="1"/>
</dbReference>
<dbReference type="PANTHER" id="PTHR30203">
    <property type="entry name" value="OUTER MEMBRANE CATION EFFLUX PROTEIN"/>
    <property type="match status" value="1"/>
</dbReference>
<reference evidence="3 4" key="1">
    <citation type="submission" date="2024-03" db="EMBL/GenBank/DDBJ databases">
        <authorList>
            <person name="Jo J.-H."/>
        </authorList>
    </citation>
    <scope>NUCLEOTIDE SEQUENCE [LARGE SCALE GENOMIC DNA]</scope>
    <source>
        <strain evidence="3 4">AS3R-12</strain>
    </source>
</reference>
<dbReference type="Pfam" id="PF02321">
    <property type="entry name" value="OEP"/>
    <property type="match status" value="2"/>
</dbReference>
<evidence type="ECO:0000256" key="2">
    <source>
        <dbReference type="RuleBase" id="RU362097"/>
    </source>
</evidence>
<sequence length="425" mass="46862">MRYEIGDLAWTAQSIDPPAQPQQDLATLIGDPRLKLLINQALENNPDIGIASARVERARAELVGIRSQSLPNVTADAGIGREFSRASGKTLDFGVKSLRLDASWNPDLFGRVRAKGDAGRSRSAAATWELQVVRQMVEAEVARAWVQRATLKRRLQIYDAVIARSEEMERIVRVRQRAGAATRVELGLQSIRVLELRERQKTLERNLDQTRTTLARLTGSPAPGFQAEDPLPSDLKIPDIALPAPRILLANRPDISAAEELINAADGDARAARAAFFPSFNLSFVGMIEALTGQPSTQSLSLGSSLLTPIFNRGSLKRDLAVARADQLEAAETFRKTVLAALVEVEDLMRERSLNQDRRTIIDKITAESQLTATLGKAQYLEGEEDLRTLIDAEELRSDAEEAGVLLWQEQMLTQIGLYQAIGKR</sequence>
<comment type="caution">
    <text evidence="3">The sequence shown here is derived from an EMBL/GenBank/DDBJ whole genome shotgun (WGS) entry which is preliminary data.</text>
</comment>
<keyword evidence="2" id="KW-0564">Palmitate</keyword>
<organism evidence="3 4">
    <name type="scientific">Novosphingobium aquae</name>
    <dbReference type="NCBI Taxonomy" id="3133435"/>
    <lineage>
        <taxon>Bacteria</taxon>
        <taxon>Pseudomonadati</taxon>
        <taxon>Pseudomonadota</taxon>
        <taxon>Alphaproteobacteria</taxon>
        <taxon>Sphingomonadales</taxon>
        <taxon>Sphingomonadaceae</taxon>
        <taxon>Novosphingobium</taxon>
    </lineage>
</organism>
<dbReference type="Gene3D" id="1.20.1600.10">
    <property type="entry name" value="Outer membrane efflux proteins (OEP)"/>
    <property type="match status" value="1"/>
</dbReference>
<keyword evidence="2" id="KW-0449">Lipoprotein</keyword>
<dbReference type="NCBIfam" id="TIGR01845">
    <property type="entry name" value="outer_NodT"/>
    <property type="match status" value="1"/>
</dbReference>
<dbReference type="EMBL" id="JBBHJY010000009">
    <property type="protein sequence ID" value="MEJ6011467.1"/>
    <property type="molecule type" value="Genomic_DNA"/>
</dbReference>
<proteinExistence type="inferred from homology"/>